<evidence type="ECO:0008006" key="3">
    <source>
        <dbReference type="Google" id="ProtNLM"/>
    </source>
</evidence>
<comment type="caution">
    <text evidence="1">The sequence shown here is derived from an EMBL/GenBank/DDBJ whole genome shotgun (WGS) entry which is preliminary data.</text>
</comment>
<evidence type="ECO:0000313" key="2">
    <source>
        <dbReference type="Proteomes" id="UP000664265"/>
    </source>
</evidence>
<accession>A0ABS3M4K6</accession>
<keyword evidence="2" id="KW-1185">Reference proteome</keyword>
<gene>
    <name evidence="1" type="ORF">JHU38_04835</name>
</gene>
<dbReference type="Proteomes" id="UP000664265">
    <property type="component" value="Unassembled WGS sequence"/>
</dbReference>
<dbReference type="EMBL" id="JAERMS010000009">
    <property type="protein sequence ID" value="MBO1363108.1"/>
    <property type="molecule type" value="Genomic_DNA"/>
</dbReference>
<reference evidence="1 2" key="1">
    <citation type="submission" date="2021-01" db="EMBL/GenBank/DDBJ databases">
        <title>Prevotella A2931 sp. nov.</title>
        <authorList>
            <person name="Buhl M."/>
            <person name="Oberhettinger P."/>
        </authorList>
    </citation>
    <scope>NUCLEOTIDE SEQUENCE [LARGE SCALE GENOMIC DNA]</scope>
    <source>
        <strain evidence="1 2">A2931</strain>
    </source>
</reference>
<dbReference type="RefSeq" id="WP_107581899.1">
    <property type="nucleotide sequence ID" value="NZ_JAERMS010000009.1"/>
</dbReference>
<organism evidence="1 2">
    <name type="scientific">Prevotella illustrans</name>
    <dbReference type="NCBI Taxonomy" id="2800387"/>
    <lineage>
        <taxon>Bacteria</taxon>
        <taxon>Pseudomonadati</taxon>
        <taxon>Bacteroidota</taxon>
        <taxon>Bacteroidia</taxon>
        <taxon>Bacteroidales</taxon>
        <taxon>Prevotellaceae</taxon>
        <taxon>Prevotella</taxon>
    </lineage>
</organism>
<evidence type="ECO:0000313" key="1">
    <source>
        <dbReference type="EMBL" id="MBO1363108.1"/>
    </source>
</evidence>
<name>A0ABS3M4K6_9BACT</name>
<protein>
    <recommendedName>
        <fullName evidence="3">Rieske domain-containing protein</fullName>
    </recommendedName>
</protein>
<proteinExistence type="predicted"/>
<sequence length="193" mass="21373">MQKNNYLVKQTIVFAVVLLVLFTSCGEETLYSNAYRCNFRFNTEIHNNTVLNQVTNPLIPGTYVRVSLSVRGSVRHVDLLPGTGTSESVPLTTAEERMQTYDMGADNGIIVGRSVYHGLLAFDAQCPNCLSENSGGSFPLSFHGNGTQMTCAHCHRVYDLNERGVVVSGEKGKKLMEYAAQYTGRLLLVHNKY</sequence>
<dbReference type="PROSITE" id="PS51257">
    <property type="entry name" value="PROKAR_LIPOPROTEIN"/>
    <property type="match status" value="1"/>
</dbReference>